<gene>
    <name evidence="2" type="ORF">IDH44_20930</name>
</gene>
<dbReference type="Gene3D" id="3.90.1200.10">
    <property type="match status" value="1"/>
</dbReference>
<dbReference type="InterPro" id="IPR051678">
    <property type="entry name" value="AGP_Transferase"/>
</dbReference>
<feature type="domain" description="Aminoglycoside phosphotransferase" evidence="1">
    <location>
        <begin position="22"/>
        <end position="265"/>
    </location>
</feature>
<evidence type="ECO:0000313" key="2">
    <source>
        <dbReference type="EMBL" id="MBD2847663.1"/>
    </source>
</evidence>
<dbReference type="PANTHER" id="PTHR21310">
    <property type="entry name" value="AMINOGLYCOSIDE PHOSPHOTRANSFERASE-RELATED-RELATED"/>
    <property type="match status" value="1"/>
</dbReference>
<proteinExistence type="predicted"/>
<organism evidence="2 3">
    <name type="scientific">Paenibacillus sabuli</name>
    <dbReference type="NCBI Taxonomy" id="2772509"/>
    <lineage>
        <taxon>Bacteria</taxon>
        <taxon>Bacillati</taxon>
        <taxon>Bacillota</taxon>
        <taxon>Bacilli</taxon>
        <taxon>Bacillales</taxon>
        <taxon>Paenibacillaceae</taxon>
        <taxon>Paenibacillus</taxon>
    </lineage>
</organism>
<name>A0A927BVM1_9BACL</name>
<sequence>MTDPQPLIADIRTRFGRVVTDVRVLPQGWLNVKWRMDSAEGPMFVKSYHPERYKLHAKPDRRRAIARTLELQHGLHAAGVPCPGVYRHREAYLHETPCGMIYNAMDWTEGQSVVAGSMSEAQCRSLGAATGRMHRWLRSRALPNKPVWTPDPSAYWLGWTANREAAERAGDELALQWIERSGRIVSSLDFACFEDCPSGWLHWDLWADNLLVDGDRLSGIVDFDRMAAAYPEIDVARALLSVGLQDGGLRANAARAFLAAYRATAGPDAPRLVVSRALRLLYVIESLWWLRTEVRREGELRSLLRRFVDELHWIEDNWEAIPDQVDGL</sequence>
<accession>A0A927BVM1</accession>
<dbReference type="InterPro" id="IPR011009">
    <property type="entry name" value="Kinase-like_dom_sf"/>
</dbReference>
<dbReference type="AlphaFoldDB" id="A0A927BVM1"/>
<evidence type="ECO:0000259" key="1">
    <source>
        <dbReference type="Pfam" id="PF01636"/>
    </source>
</evidence>
<dbReference type="RefSeq" id="WP_190920769.1">
    <property type="nucleotide sequence ID" value="NZ_JACXIZ010000043.1"/>
</dbReference>
<dbReference type="Pfam" id="PF01636">
    <property type="entry name" value="APH"/>
    <property type="match status" value="1"/>
</dbReference>
<keyword evidence="3" id="KW-1185">Reference proteome</keyword>
<evidence type="ECO:0000313" key="3">
    <source>
        <dbReference type="Proteomes" id="UP000621560"/>
    </source>
</evidence>
<dbReference type="SUPFAM" id="SSF56112">
    <property type="entry name" value="Protein kinase-like (PK-like)"/>
    <property type="match status" value="1"/>
</dbReference>
<dbReference type="EMBL" id="JACXIZ010000043">
    <property type="protein sequence ID" value="MBD2847663.1"/>
    <property type="molecule type" value="Genomic_DNA"/>
</dbReference>
<comment type="caution">
    <text evidence="2">The sequence shown here is derived from an EMBL/GenBank/DDBJ whole genome shotgun (WGS) entry which is preliminary data.</text>
</comment>
<dbReference type="Proteomes" id="UP000621560">
    <property type="component" value="Unassembled WGS sequence"/>
</dbReference>
<protein>
    <submittedName>
        <fullName evidence="2">Phosphotransferase</fullName>
    </submittedName>
</protein>
<reference evidence="2" key="1">
    <citation type="submission" date="2020-09" db="EMBL/GenBank/DDBJ databases">
        <title>A novel bacterium of genus Paenibacillus, isolated from South China Sea.</title>
        <authorList>
            <person name="Huang H."/>
            <person name="Mo K."/>
            <person name="Hu Y."/>
        </authorList>
    </citation>
    <scope>NUCLEOTIDE SEQUENCE</scope>
    <source>
        <strain evidence="2">IB182496</strain>
    </source>
</reference>
<dbReference type="InterPro" id="IPR002575">
    <property type="entry name" value="Aminoglycoside_PTrfase"/>
</dbReference>